<keyword evidence="1 7" id="KW-1003">Cell membrane</keyword>
<name>A0A553JY29_9ACTN</name>
<dbReference type="EMBL" id="VKKG01000005">
    <property type="protein sequence ID" value="TRY17355.1"/>
    <property type="molecule type" value="Genomic_DNA"/>
</dbReference>
<evidence type="ECO:0000256" key="5">
    <source>
        <dbReference type="ARBA" id="ARBA00023239"/>
    </source>
</evidence>
<dbReference type="CDD" id="cd08010">
    <property type="entry name" value="MltG_like"/>
    <property type="match status" value="1"/>
</dbReference>
<evidence type="ECO:0000256" key="3">
    <source>
        <dbReference type="ARBA" id="ARBA00022989"/>
    </source>
</evidence>
<dbReference type="EC" id="4.2.2.29" evidence="7"/>
<dbReference type="GO" id="GO:0005886">
    <property type="term" value="C:plasma membrane"/>
    <property type="evidence" value="ECO:0007669"/>
    <property type="project" value="UniProtKB-SubCell"/>
</dbReference>
<keyword evidence="6 7" id="KW-0961">Cell wall biogenesis/degradation</keyword>
<dbReference type="RefSeq" id="WP_143938819.1">
    <property type="nucleotide sequence ID" value="NZ_VKKG01000005.1"/>
</dbReference>
<evidence type="ECO:0000256" key="1">
    <source>
        <dbReference type="ARBA" id="ARBA00022475"/>
    </source>
</evidence>
<dbReference type="GO" id="GO:0071555">
    <property type="term" value="P:cell wall organization"/>
    <property type="evidence" value="ECO:0007669"/>
    <property type="project" value="UniProtKB-KW"/>
</dbReference>
<dbReference type="GO" id="GO:0008932">
    <property type="term" value="F:lytic endotransglycosylase activity"/>
    <property type="evidence" value="ECO:0007669"/>
    <property type="project" value="UniProtKB-UniRule"/>
</dbReference>
<keyword evidence="3 7" id="KW-1133">Transmembrane helix</keyword>
<dbReference type="PANTHER" id="PTHR30518:SF2">
    <property type="entry name" value="ENDOLYTIC MUREIN TRANSGLYCOSYLASE"/>
    <property type="match status" value="1"/>
</dbReference>
<comment type="function">
    <text evidence="7">Functions as a peptidoglycan terminase that cleaves nascent peptidoglycan strands endolytically to terminate their elongation.</text>
</comment>
<dbReference type="Proteomes" id="UP000317638">
    <property type="component" value="Unassembled WGS sequence"/>
</dbReference>
<dbReference type="NCBIfam" id="TIGR00247">
    <property type="entry name" value="endolytic transglycosylase MltG"/>
    <property type="match status" value="1"/>
</dbReference>
<dbReference type="Pfam" id="PF02618">
    <property type="entry name" value="YceG"/>
    <property type="match status" value="1"/>
</dbReference>
<organism evidence="8 9">
    <name type="scientific">Tessaracoccus rhinocerotis</name>
    <dbReference type="NCBI Taxonomy" id="1689449"/>
    <lineage>
        <taxon>Bacteria</taxon>
        <taxon>Bacillati</taxon>
        <taxon>Actinomycetota</taxon>
        <taxon>Actinomycetes</taxon>
        <taxon>Propionibacteriales</taxon>
        <taxon>Propionibacteriaceae</taxon>
        <taxon>Tessaracoccus</taxon>
    </lineage>
</organism>
<keyword evidence="9" id="KW-1185">Reference proteome</keyword>
<dbReference type="InterPro" id="IPR003770">
    <property type="entry name" value="MLTG-like"/>
</dbReference>
<comment type="catalytic activity">
    <reaction evidence="7">
        <text>a peptidoglycan chain = a peptidoglycan chain with N-acetyl-1,6-anhydromuramyl-[peptide] at the reducing end + a peptidoglycan chain with N-acetylglucosamine at the non-reducing end.</text>
        <dbReference type="EC" id="4.2.2.29"/>
    </reaction>
</comment>
<comment type="subcellular location">
    <subcellularLocation>
        <location evidence="7">Cell membrane</location>
        <topology evidence="7">Single-pass membrane protein</topology>
    </subcellularLocation>
</comment>
<keyword evidence="2 7" id="KW-0812">Transmembrane</keyword>
<comment type="similarity">
    <text evidence="7">Belongs to the transglycosylase MltG family.</text>
</comment>
<evidence type="ECO:0000256" key="2">
    <source>
        <dbReference type="ARBA" id="ARBA00022692"/>
    </source>
</evidence>
<evidence type="ECO:0000313" key="9">
    <source>
        <dbReference type="Proteomes" id="UP000317638"/>
    </source>
</evidence>
<dbReference type="HAMAP" id="MF_02065">
    <property type="entry name" value="MltG"/>
    <property type="match status" value="1"/>
</dbReference>
<sequence>MSPAFVDNDGNLNWRKIGYHARSAFAVLLSAAILVGGGWFVYSKVNEAYVSWRTADDYIGEGVDPVSVVVPLGATITNIGDILVENDVIKSTSTFRDEAAKNPDSNSIQAGRYNLKTQIPAAMALEMLLDPANLEVTTITIPEGFALSQQWTVITRELDIPREDISAAYNSGEVELPEWAAGNFEGVMFPDTYQVAEPVNPLQIAQAQVAQFKRVATELELESRAQAMGLTPYEVVTVASIIEKEVATPEYRPMVARAIYNRLEKGMKLQVDSSVHYALGDFSKVTTTAEDRANPSPYNTYVHEGLPPGPISNPGRAALDAALTPSEGDYVFWVTVNLDTGETRFAATAEEHEANVALFQQWCQANTGRCV</sequence>
<dbReference type="AlphaFoldDB" id="A0A553JY29"/>
<feature type="transmembrane region" description="Helical" evidence="7">
    <location>
        <begin position="24"/>
        <end position="42"/>
    </location>
</feature>
<evidence type="ECO:0000256" key="6">
    <source>
        <dbReference type="ARBA" id="ARBA00023316"/>
    </source>
</evidence>
<dbReference type="GO" id="GO:0009252">
    <property type="term" value="P:peptidoglycan biosynthetic process"/>
    <property type="evidence" value="ECO:0007669"/>
    <property type="project" value="UniProtKB-UniRule"/>
</dbReference>
<proteinExistence type="inferred from homology"/>
<comment type="caution">
    <text evidence="8">The sequence shown here is derived from an EMBL/GenBank/DDBJ whole genome shotgun (WGS) entry which is preliminary data.</text>
</comment>
<gene>
    <name evidence="7 8" type="primary">mltG</name>
    <name evidence="8" type="ORF">FOJ82_12480</name>
</gene>
<dbReference type="PANTHER" id="PTHR30518">
    <property type="entry name" value="ENDOLYTIC MUREIN TRANSGLYCOSYLASE"/>
    <property type="match status" value="1"/>
</dbReference>
<evidence type="ECO:0000313" key="8">
    <source>
        <dbReference type="EMBL" id="TRY17355.1"/>
    </source>
</evidence>
<protein>
    <recommendedName>
        <fullName evidence="7">Endolytic murein transglycosylase</fullName>
        <ecNumber evidence="7">4.2.2.29</ecNumber>
    </recommendedName>
    <alternativeName>
        <fullName evidence="7">Peptidoglycan lytic transglycosylase</fullName>
    </alternativeName>
    <alternativeName>
        <fullName evidence="7">Peptidoglycan polymerization terminase</fullName>
    </alternativeName>
</protein>
<evidence type="ECO:0000256" key="4">
    <source>
        <dbReference type="ARBA" id="ARBA00023136"/>
    </source>
</evidence>
<evidence type="ECO:0000256" key="7">
    <source>
        <dbReference type="HAMAP-Rule" id="MF_02065"/>
    </source>
</evidence>
<dbReference type="Gene3D" id="3.30.1490.480">
    <property type="entry name" value="Endolytic murein transglycosylase"/>
    <property type="match status" value="1"/>
</dbReference>
<feature type="site" description="Important for catalytic activity" evidence="7">
    <location>
        <position position="245"/>
    </location>
</feature>
<keyword evidence="4 7" id="KW-0472">Membrane</keyword>
<keyword evidence="5 7" id="KW-0456">Lyase</keyword>
<dbReference type="OrthoDB" id="9814591at2"/>
<reference evidence="8 9" key="1">
    <citation type="submission" date="2019-07" db="EMBL/GenBank/DDBJ databases">
        <authorList>
            <person name="Zhou L.-Y."/>
        </authorList>
    </citation>
    <scope>NUCLEOTIDE SEQUENCE [LARGE SCALE GENOMIC DNA]</scope>
    <source>
        <strain evidence="8 9">YIM 101269</strain>
    </source>
</reference>
<accession>A0A553JY29</accession>